<name>A0A6J7CHU9_9ZZZZ</name>
<gene>
    <name evidence="1" type="ORF">UFOPK3401_00047</name>
</gene>
<reference evidence="1" key="1">
    <citation type="submission" date="2020-05" db="EMBL/GenBank/DDBJ databases">
        <authorList>
            <person name="Chiriac C."/>
            <person name="Salcher M."/>
            <person name="Ghai R."/>
            <person name="Kavagutti S V."/>
        </authorList>
    </citation>
    <scope>NUCLEOTIDE SEQUENCE</scope>
</reference>
<evidence type="ECO:0000313" key="1">
    <source>
        <dbReference type="EMBL" id="CAB4857251.1"/>
    </source>
</evidence>
<dbReference type="EMBL" id="CAFBLM010000001">
    <property type="protein sequence ID" value="CAB4857251.1"/>
    <property type="molecule type" value="Genomic_DNA"/>
</dbReference>
<organism evidence="1">
    <name type="scientific">freshwater metagenome</name>
    <dbReference type="NCBI Taxonomy" id="449393"/>
    <lineage>
        <taxon>unclassified sequences</taxon>
        <taxon>metagenomes</taxon>
        <taxon>ecological metagenomes</taxon>
    </lineage>
</organism>
<accession>A0A6J7CHU9</accession>
<proteinExistence type="predicted"/>
<protein>
    <submittedName>
        <fullName evidence="1">Unannotated protein</fullName>
    </submittedName>
</protein>
<sequence>MVVTDQNVYVEYEERPNARCHAQDGGLPRSG</sequence>
<dbReference type="AlphaFoldDB" id="A0A6J7CHU9"/>